<dbReference type="PANTHER" id="PTHR10057">
    <property type="entry name" value="PERIPHERAL-TYPE BENZODIAZEPINE RECEPTOR"/>
    <property type="match status" value="1"/>
</dbReference>
<reference evidence="7 8" key="1">
    <citation type="submission" date="2019-08" db="EMBL/GenBank/DDBJ databases">
        <title>Aureimonas fodiniaquatilis sp. nov., isolated from a coal mine wastewater.</title>
        <authorList>
            <person name="Kim W."/>
        </authorList>
    </citation>
    <scope>NUCLEOTIDE SEQUENCE [LARGE SCALE GENOMIC DNA]</scope>
    <source>
        <strain evidence="7 8">CAU 1482</strain>
    </source>
</reference>
<dbReference type="GO" id="GO:0033013">
    <property type="term" value="P:tetrapyrrole metabolic process"/>
    <property type="evidence" value="ECO:0007669"/>
    <property type="project" value="UniProtKB-ARBA"/>
</dbReference>
<comment type="subcellular location">
    <subcellularLocation>
        <location evidence="1">Membrane</location>
        <topology evidence="1">Multi-pass membrane protein</topology>
    </subcellularLocation>
</comment>
<name>A0A5B0E1B9_9HYPH</name>
<dbReference type="Pfam" id="PF03073">
    <property type="entry name" value="TspO_MBR"/>
    <property type="match status" value="1"/>
</dbReference>
<feature type="transmembrane region" description="Helical" evidence="6">
    <location>
        <begin position="92"/>
        <end position="110"/>
    </location>
</feature>
<keyword evidence="4 6" id="KW-1133">Transmembrane helix</keyword>
<dbReference type="AlphaFoldDB" id="A0A5B0E1B9"/>
<dbReference type="PIRSF" id="PIRSF005859">
    <property type="entry name" value="PBR"/>
    <property type="match status" value="1"/>
</dbReference>
<evidence type="ECO:0000313" key="7">
    <source>
        <dbReference type="EMBL" id="KAA0971239.1"/>
    </source>
</evidence>
<dbReference type="EMBL" id="VTWH01000002">
    <property type="protein sequence ID" value="KAA0971239.1"/>
    <property type="molecule type" value="Genomic_DNA"/>
</dbReference>
<evidence type="ECO:0000256" key="3">
    <source>
        <dbReference type="ARBA" id="ARBA00022692"/>
    </source>
</evidence>
<evidence type="ECO:0000256" key="4">
    <source>
        <dbReference type="ARBA" id="ARBA00022989"/>
    </source>
</evidence>
<keyword evidence="3 6" id="KW-0812">Transmembrane</keyword>
<sequence>MIIFVLAVVGISLTIGYLTPPGTWYQNLVKPAFNPPPWVFGPVWTILYILVAIAGWRIWRMAPNSAAMQLWVVQMVLNWMWSPAFFALQSPWLALVIIVAMLIAILLFMVQARRHDKAAALLFVPYACWVAFATLLNASIAYLN</sequence>
<dbReference type="GO" id="GO:0016020">
    <property type="term" value="C:membrane"/>
    <property type="evidence" value="ECO:0007669"/>
    <property type="project" value="UniProtKB-SubCell"/>
</dbReference>
<evidence type="ECO:0000256" key="2">
    <source>
        <dbReference type="ARBA" id="ARBA00007524"/>
    </source>
</evidence>
<feature type="transmembrane region" description="Helical" evidence="6">
    <location>
        <begin position="122"/>
        <end position="143"/>
    </location>
</feature>
<organism evidence="7 8">
    <name type="scientific">Aureimonas fodinaquatilis</name>
    <dbReference type="NCBI Taxonomy" id="2565783"/>
    <lineage>
        <taxon>Bacteria</taxon>
        <taxon>Pseudomonadati</taxon>
        <taxon>Pseudomonadota</taxon>
        <taxon>Alphaproteobacteria</taxon>
        <taxon>Hyphomicrobiales</taxon>
        <taxon>Aurantimonadaceae</taxon>
        <taxon>Aureimonas</taxon>
    </lineage>
</organism>
<dbReference type="OrthoDB" id="9795496at2"/>
<protein>
    <submittedName>
        <fullName evidence="7">Tryptophan-rich sensory protein</fullName>
    </submittedName>
</protein>
<keyword evidence="8" id="KW-1185">Reference proteome</keyword>
<evidence type="ECO:0000256" key="1">
    <source>
        <dbReference type="ARBA" id="ARBA00004141"/>
    </source>
</evidence>
<evidence type="ECO:0000313" key="8">
    <source>
        <dbReference type="Proteomes" id="UP000324738"/>
    </source>
</evidence>
<feature type="transmembrane region" description="Helical" evidence="6">
    <location>
        <begin position="38"/>
        <end position="59"/>
    </location>
</feature>
<evidence type="ECO:0000256" key="6">
    <source>
        <dbReference type="SAM" id="Phobius"/>
    </source>
</evidence>
<dbReference type="Proteomes" id="UP000324738">
    <property type="component" value="Unassembled WGS sequence"/>
</dbReference>
<feature type="transmembrane region" description="Helical" evidence="6">
    <location>
        <begin position="66"/>
        <end position="86"/>
    </location>
</feature>
<dbReference type="Gene3D" id="1.20.1260.100">
    <property type="entry name" value="TspO/MBR protein"/>
    <property type="match status" value="1"/>
</dbReference>
<comment type="similarity">
    <text evidence="2">Belongs to the TspO/BZRP family.</text>
</comment>
<comment type="caution">
    <text evidence="7">The sequence shown here is derived from an EMBL/GenBank/DDBJ whole genome shotgun (WGS) entry which is preliminary data.</text>
</comment>
<gene>
    <name evidence="7" type="ORF">FPY71_08510</name>
</gene>
<dbReference type="PANTHER" id="PTHR10057:SF0">
    <property type="entry name" value="TRANSLOCATOR PROTEIN"/>
    <property type="match status" value="1"/>
</dbReference>
<dbReference type="InterPro" id="IPR004307">
    <property type="entry name" value="TspO_MBR"/>
</dbReference>
<dbReference type="InterPro" id="IPR038330">
    <property type="entry name" value="TspO/MBR-related_sf"/>
</dbReference>
<keyword evidence="5 6" id="KW-0472">Membrane</keyword>
<proteinExistence type="inferred from homology"/>
<dbReference type="CDD" id="cd15904">
    <property type="entry name" value="TSPO_MBR"/>
    <property type="match status" value="1"/>
</dbReference>
<evidence type="ECO:0000256" key="5">
    <source>
        <dbReference type="ARBA" id="ARBA00023136"/>
    </source>
</evidence>
<accession>A0A5B0E1B9</accession>
<dbReference type="FunFam" id="1.20.1260.100:FF:000001">
    <property type="entry name" value="translocator protein 2"/>
    <property type="match status" value="1"/>
</dbReference>